<evidence type="ECO:0000313" key="3">
    <source>
        <dbReference type="EMBL" id="QDU44752.1"/>
    </source>
</evidence>
<dbReference type="AlphaFoldDB" id="A0A517ZQI0"/>
<dbReference type="EC" id="3.5.1.-" evidence="3"/>
<organism evidence="3 4">
    <name type="scientific">Symmachiella dynata</name>
    <dbReference type="NCBI Taxonomy" id="2527995"/>
    <lineage>
        <taxon>Bacteria</taxon>
        <taxon>Pseudomonadati</taxon>
        <taxon>Planctomycetota</taxon>
        <taxon>Planctomycetia</taxon>
        <taxon>Planctomycetales</taxon>
        <taxon>Planctomycetaceae</taxon>
        <taxon>Symmachiella</taxon>
    </lineage>
</organism>
<accession>A0A517ZQI0</accession>
<proteinExistence type="inferred from homology"/>
<dbReference type="KEGG" id="sdyn:Mal52_32380"/>
<feature type="domain" description="Histone deacetylase" evidence="2">
    <location>
        <begin position="18"/>
        <end position="306"/>
    </location>
</feature>
<dbReference type="Gene3D" id="3.40.800.20">
    <property type="entry name" value="Histone deacetylase domain"/>
    <property type="match status" value="1"/>
</dbReference>
<dbReference type="GO" id="GO:0040029">
    <property type="term" value="P:epigenetic regulation of gene expression"/>
    <property type="evidence" value="ECO:0007669"/>
    <property type="project" value="TreeGrafter"/>
</dbReference>
<dbReference type="EMBL" id="CP036276">
    <property type="protein sequence ID" value="QDU44752.1"/>
    <property type="molecule type" value="Genomic_DNA"/>
</dbReference>
<dbReference type="PANTHER" id="PTHR10625">
    <property type="entry name" value="HISTONE DEACETYLASE HDAC1-RELATED"/>
    <property type="match status" value="1"/>
</dbReference>
<dbReference type="InterPro" id="IPR037138">
    <property type="entry name" value="His_deacetylse_dom_sf"/>
</dbReference>
<evidence type="ECO:0000256" key="1">
    <source>
        <dbReference type="ARBA" id="ARBA00005947"/>
    </source>
</evidence>
<dbReference type="Pfam" id="PF00850">
    <property type="entry name" value="Hist_deacetyl"/>
    <property type="match status" value="1"/>
</dbReference>
<comment type="similarity">
    <text evidence="1">Belongs to the histone deacetylase family.</text>
</comment>
<dbReference type="InterPro" id="IPR023696">
    <property type="entry name" value="Ureohydrolase_dom_sf"/>
</dbReference>
<dbReference type="Proteomes" id="UP000319383">
    <property type="component" value="Chromosome"/>
</dbReference>
<keyword evidence="3" id="KW-0378">Hydrolase</keyword>
<dbReference type="SUPFAM" id="SSF52768">
    <property type="entry name" value="Arginase/deacetylase"/>
    <property type="match status" value="1"/>
</dbReference>
<protein>
    <submittedName>
        <fullName evidence="3">Histone deacetylase-like amidohydrolase</fullName>
        <ecNumber evidence="3">3.5.1.-</ecNumber>
    </submittedName>
</protein>
<evidence type="ECO:0000313" key="4">
    <source>
        <dbReference type="Proteomes" id="UP000319383"/>
    </source>
</evidence>
<name>A0A517ZQI0_9PLAN</name>
<evidence type="ECO:0000259" key="2">
    <source>
        <dbReference type="Pfam" id="PF00850"/>
    </source>
</evidence>
<dbReference type="CDD" id="cd09992">
    <property type="entry name" value="HDAC_classII"/>
    <property type="match status" value="1"/>
</dbReference>
<dbReference type="InterPro" id="IPR000286">
    <property type="entry name" value="HDACs"/>
</dbReference>
<sequence>MTILYYDPIFLEHKTGDHPESTERIIPAARRMQLMAFDNQSRRPAWGPATLDRLLRVHSPDYLDLIQKLAASGGGAIDADTVVSARSYDVASMAAGAVCDAVERVLKGEDETAFCLVRPPGHHALEDRGMGFCLFNNVAVGSRLAIDELGLDRVMIVDWDVHHGNGTQATFWEDPQVGYFSIHRSPFYPWTGTADETGVGAARGTTLNLPISFGTPRDEYLETFAEGVERFAAALKPQLILISAGFDAHRLDPVGSLGLESEDFSLMTKIVLRVAATHAGGRVVSVLEGGYNPVALADCVEHHLHELLSI</sequence>
<dbReference type="InterPro" id="IPR023801">
    <property type="entry name" value="His_deacetylse_dom"/>
</dbReference>
<dbReference type="GO" id="GO:0016787">
    <property type="term" value="F:hydrolase activity"/>
    <property type="evidence" value="ECO:0007669"/>
    <property type="project" value="UniProtKB-KW"/>
</dbReference>
<dbReference type="PANTHER" id="PTHR10625:SF10">
    <property type="entry name" value="HISTONE DEACETYLASE HDAC1"/>
    <property type="match status" value="1"/>
</dbReference>
<dbReference type="PRINTS" id="PR01270">
    <property type="entry name" value="HDASUPER"/>
</dbReference>
<dbReference type="GO" id="GO:0004407">
    <property type="term" value="F:histone deacetylase activity"/>
    <property type="evidence" value="ECO:0007669"/>
    <property type="project" value="TreeGrafter"/>
</dbReference>
<dbReference type="RefSeq" id="WP_145377056.1">
    <property type="nucleotide sequence ID" value="NZ_CP036276.1"/>
</dbReference>
<keyword evidence="4" id="KW-1185">Reference proteome</keyword>
<reference evidence="3 4" key="1">
    <citation type="submission" date="2019-02" db="EMBL/GenBank/DDBJ databases">
        <title>Deep-cultivation of Planctomycetes and their phenomic and genomic characterization uncovers novel biology.</title>
        <authorList>
            <person name="Wiegand S."/>
            <person name="Jogler M."/>
            <person name="Boedeker C."/>
            <person name="Pinto D."/>
            <person name="Vollmers J."/>
            <person name="Rivas-Marin E."/>
            <person name="Kohn T."/>
            <person name="Peeters S.H."/>
            <person name="Heuer A."/>
            <person name="Rast P."/>
            <person name="Oberbeckmann S."/>
            <person name="Bunk B."/>
            <person name="Jeske O."/>
            <person name="Meyerdierks A."/>
            <person name="Storesund J.E."/>
            <person name="Kallscheuer N."/>
            <person name="Luecker S."/>
            <person name="Lage O.M."/>
            <person name="Pohl T."/>
            <person name="Merkel B.J."/>
            <person name="Hornburger P."/>
            <person name="Mueller R.-W."/>
            <person name="Bruemmer F."/>
            <person name="Labrenz M."/>
            <person name="Spormann A.M."/>
            <person name="Op den Camp H."/>
            <person name="Overmann J."/>
            <person name="Amann R."/>
            <person name="Jetten M.S.M."/>
            <person name="Mascher T."/>
            <person name="Medema M.H."/>
            <person name="Devos D.P."/>
            <person name="Kaster A.-K."/>
            <person name="Ovreas L."/>
            <person name="Rohde M."/>
            <person name="Galperin M.Y."/>
            <person name="Jogler C."/>
        </authorList>
    </citation>
    <scope>NUCLEOTIDE SEQUENCE [LARGE SCALE GENOMIC DNA]</scope>
    <source>
        <strain evidence="3 4">Mal52</strain>
    </source>
</reference>
<gene>
    <name evidence="3" type="primary">hdaH_2</name>
    <name evidence="3" type="ORF">Mal52_32380</name>
</gene>